<feature type="compositionally biased region" description="Low complexity" evidence="1">
    <location>
        <begin position="88"/>
        <end position="98"/>
    </location>
</feature>
<feature type="region of interest" description="Disordered" evidence="1">
    <location>
        <begin position="25"/>
        <end position="113"/>
    </location>
</feature>
<evidence type="ECO:0000313" key="3">
    <source>
        <dbReference type="Proteomes" id="UP000515158"/>
    </source>
</evidence>
<dbReference type="AlphaFoldDB" id="A0A6P8ZTQ7"/>
<accession>A0A6P8ZTQ7</accession>
<protein>
    <submittedName>
        <fullName evidence="4">Uncharacterized protein LOC117649746 isoform X2</fullName>
    </submittedName>
</protein>
<organism evidence="4">
    <name type="scientific">Thrips palmi</name>
    <name type="common">Melon thrips</name>
    <dbReference type="NCBI Taxonomy" id="161013"/>
    <lineage>
        <taxon>Eukaryota</taxon>
        <taxon>Metazoa</taxon>
        <taxon>Ecdysozoa</taxon>
        <taxon>Arthropoda</taxon>
        <taxon>Hexapoda</taxon>
        <taxon>Insecta</taxon>
        <taxon>Pterygota</taxon>
        <taxon>Neoptera</taxon>
        <taxon>Paraneoptera</taxon>
        <taxon>Thysanoptera</taxon>
        <taxon>Terebrantia</taxon>
        <taxon>Thripoidea</taxon>
        <taxon>Thripidae</taxon>
        <taxon>Thrips</taxon>
    </lineage>
</organism>
<dbReference type="Proteomes" id="UP000515158">
    <property type="component" value="Unplaced"/>
</dbReference>
<keyword evidence="3" id="KW-1185">Reference proteome</keyword>
<feature type="compositionally biased region" description="Basic and acidic residues" evidence="1">
    <location>
        <begin position="42"/>
        <end position="54"/>
    </location>
</feature>
<evidence type="ECO:0000256" key="1">
    <source>
        <dbReference type="SAM" id="MobiDB-lite"/>
    </source>
</evidence>
<proteinExistence type="predicted"/>
<name>A0A6P8ZTQ7_THRPL</name>
<evidence type="ECO:0000313" key="4">
    <source>
        <dbReference type="RefSeq" id="XP_034248658.1"/>
    </source>
</evidence>
<feature type="signal peptide" evidence="2">
    <location>
        <begin position="1"/>
        <end position="22"/>
    </location>
</feature>
<gene>
    <name evidence="4" type="primary">LOC117649746</name>
</gene>
<dbReference type="RefSeq" id="XP_034248658.1">
    <property type="nucleotide sequence ID" value="XM_034392767.1"/>
</dbReference>
<evidence type="ECO:0000256" key="2">
    <source>
        <dbReference type="SAM" id="SignalP"/>
    </source>
</evidence>
<reference evidence="4" key="1">
    <citation type="submission" date="2025-08" db="UniProtKB">
        <authorList>
            <consortium name="RefSeq"/>
        </authorList>
    </citation>
    <scope>IDENTIFICATION</scope>
    <source>
        <tissue evidence="4">Total insect</tissue>
    </source>
</reference>
<feature type="chain" id="PRO_5027535746" evidence="2">
    <location>
        <begin position="23"/>
        <end position="113"/>
    </location>
</feature>
<keyword evidence="2" id="KW-0732">Signal</keyword>
<dbReference type="GeneID" id="117649746"/>
<sequence length="113" mass="12220">MKRTLLLLLLLMALQSLIVTTADTATTNHQPPGETLPSMAEAEQRAHRSRRPEEQASALCPPRRAATRVEAPVHLGPSRWNCSRHKAQAGPSSSSQSGEAEKEQRTSSPSKAA</sequence>